<dbReference type="HOGENOM" id="CLU_2466152_0_0_6"/>
<dbReference type="KEGG" id="pam:PANA_2442"/>
<name>D4GHU2_PANAM</name>
<reference evidence="1 2" key="1">
    <citation type="journal article" date="2010" name="J. Bacteriol.">
        <title>Genome sequence of Pantoea ananatis LMG20103, the causative agent of Eucalyptus blight and dieback.</title>
        <authorList>
            <person name="De Maayer P."/>
            <person name="Chan W.Y."/>
            <person name="Venter S.N."/>
            <person name="Toth I.K."/>
            <person name="Birch P.R."/>
            <person name="Joubert F."/>
            <person name="Coutinho T.A."/>
        </authorList>
    </citation>
    <scope>NUCLEOTIDE SEQUENCE [LARGE SCALE GENOMIC DNA]</scope>
    <source>
        <strain evidence="1 2">LMG 20103</strain>
    </source>
</reference>
<accession>D4GHU2</accession>
<sequence length="98" mass="11483">MIRHKNTINEMLMMCCHMQGSAFNSLTLCENRVKQITTIHLFIFAKAALQMAGKGRKTRRSQHFHSVFCYLSGQRLMRRGDGLKPCIRQQMPERLGWR</sequence>
<gene>
    <name evidence="1" type="ordered locus">PANA_2442</name>
</gene>
<dbReference type="EMBL" id="CP001875">
    <property type="protein sequence ID" value="ADD77609.1"/>
    <property type="molecule type" value="Genomic_DNA"/>
</dbReference>
<dbReference type="Proteomes" id="UP000001702">
    <property type="component" value="Chromosome"/>
</dbReference>
<proteinExistence type="predicted"/>
<organism evidence="1 2">
    <name type="scientific">Pantoea ananatis (strain LMG 20103)</name>
    <dbReference type="NCBI Taxonomy" id="706191"/>
    <lineage>
        <taxon>Bacteria</taxon>
        <taxon>Pseudomonadati</taxon>
        <taxon>Pseudomonadota</taxon>
        <taxon>Gammaproteobacteria</taxon>
        <taxon>Enterobacterales</taxon>
        <taxon>Erwiniaceae</taxon>
        <taxon>Pantoea</taxon>
    </lineage>
</organism>
<keyword evidence="2" id="KW-1185">Reference proteome</keyword>
<dbReference type="AlphaFoldDB" id="D4GHU2"/>
<evidence type="ECO:0000313" key="2">
    <source>
        <dbReference type="Proteomes" id="UP000001702"/>
    </source>
</evidence>
<evidence type="ECO:0000313" key="1">
    <source>
        <dbReference type="EMBL" id="ADD77609.1"/>
    </source>
</evidence>
<protein>
    <submittedName>
        <fullName evidence="1">Uncharacterized protein</fullName>
    </submittedName>
</protein>